<evidence type="ECO:0000256" key="1">
    <source>
        <dbReference type="ARBA" id="ARBA00005709"/>
    </source>
</evidence>
<dbReference type="GO" id="GO:0005198">
    <property type="term" value="F:structural molecule activity"/>
    <property type="evidence" value="ECO:0007669"/>
    <property type="project" value="UniProtKB-UniRule"/>
</dbReference>
<dbReference type="Pfam" id="PF00669">
    <property type="entry name" value="Flagellin_N"/>
    <property type="match status" value="1"/>
</dbReference>
<dbReference type="SUPFAM" id="SSF64518">
    <property type="entry name" value="Phase 1 flagellin"/>
    <property type="match status" value="1"/>
</dbReference>
<gene>
    <name evidence="8" type="ORF">SAMN05216582_12034</name>
</gene>
<dbReference type="GO" id="GO:0009288">
    <property type="term" value="C:bacterial-type flagellum"/>
    <property type="evidence" value="ECO:0007669"/>
    <property type="project" value="UniProtKB-SubCell"/>
</dbReference>
<proteinExistence type="inferred from homology"/>
<dbReference type="InterPro" id="IPR001029">
    <property type="entry name" value="Flagellin_N"/>
</dbReference>
<dbReference type="RefSeq" id="WP_073090983.1">
    <property type="nucleotide sequence ID" value="NZ_FRBC01000020.1"/>
</dbReference>
<name>A0A1M6VRW6_SELRU</name>
<evidence type="ECO:0000313" key="9">
    <source>
        <dbReference type="Proteomes" id="UP000184263"/>
    </source>
</evidence>
<dbReference type="PANTHER" id="PTHR42792">
    <property type="entry name" value="FLAGELLIN"/>
    <property type="match status" value="1"/>
</dbReference>
<dbReference type="Proteomes" id="UP000184263">
    <property type="component" value="Unassembled WGS sequence"/>
</dbReference>
<evidence type="ECO:0000256" key="3">
    <source>
        <dbReference type="ARBA" id="ARBA00023143"/>
    </source>
</evidence>
<dbReference type="Gene3D" id="1.20.1330.10">
    <property type="entry name" value="f41 fragment of flagellin, N-terminal domain"/>
    <property type="match status" value="1"/>
</dbReference>
<evidence type="ECO:0000256" key="5">
    <source>
        <dbReference type="SAM" id="MobiDB-lite"/>
    </source>
</evidence>
<dbReference type="Gene3D" id="6.10.10.10">
    <property type="entry name" value="Flagellar export chaperone, C-terminal domain"/>
    <property type="match status" value="1"/>
</dbReference>
<keyword evidence="3 4" id="KW-0975">Bacterial flagellum</keyword>
<evidence type="ECO:0000313" key="8">
    <source>
        <dbReference type="EMBL" id="SHK84095.1"/>
    </source>
</evidence>
<protein>
    <recommendedName>
        <fullName evidence="2 4">Flagellin</fullName>
    </recommendedName>
</protein>
<dbReference type="PANTHER" id="PTHR42792:SF2">
    <property type="entry name" value="FLAGELLIN"/>
    <property type="match status" value="1"/>
</dbReference>
<reference evidence="8 9" key="1">
    <citation type="submission" date="2016-11" db="EMBL/GenBank/DDBJ databases">
        <authorList>
            <person name="Jaros S."/>
            <person name="Januszkiewicz K."/>
            <person name="Wedrychowicz H."/>
        </authorList>
    </citation>
    <scope>NUCLEOTIDE SEQUENCE [LARGE SCALE GENOMIC DNA]</scope>
    <source>
        <strain evidence="8 9">HD4</strain>
    </source>
</reference>
<comment type="subcellular location">
    <subcellularLocation>
        <location evidence="4">Secreted</location>
    </subcellularLocation>
    <subcellularLocation>
        <location evidence="4">Bacterial flagellum</location>
    </subcellularLocation>
</comment>
<evidence type="ECO:0000256" key="4">
    <source>
        <dbReference type="RuleBase" id="RU362073"/>
    </source>
</evidence>
<dbReference type="AlphaFoldDB" id="A0A1M6VRW6"/>
<dbReference type="InterPro" id="IPR001492">
    <property type="entry name" value="Flagellin"/>
</dbReference>
<evidence type="ECO:0000259" key="7">
    <source>
        <dbReference type="Pfam" id="PF00700"/>
    </source>
</evidence>
<sequence>MAMTIRNDSSSMMALGQMKKNDSSRNQQLQKVASGMRINSAGDDASGYSISERMRVMIRSLGQDIQNTQTGRNLVATAEGGMQEIINNLRSMKELAINSANDHNTDLDRETLEKEFSSRMESITEITATTNYNGRLLLTGDYAQYRLDTSGSGGSGQNTLISGFQPAFNTCASDNRIISGGRTGVPVDSSYVGSGNGNWNYWVGQGQLRPPNSAQRKQIAVAMDFSNLSVNYPSALDGKGFAILCGECSQYINFIFDASTTSSSYTTSPTPPAGQLVNGFARAYTVGIQNVTNATDLAQAVFNAVKSAQGQMPIKQYVTSNTFDTTSSNLLIDELHYLRLAEINGSYYFLKNDDKCPLQFINGIYGEPRNEFESTDLVIGDPLIIHTGPKANQNLRVFINAMWPKDMGIENAHVTPLEAALVAMGLLDHAVDYALNEITRMGAYQMRLNQTESNLVTGEENTESAESLIRDADMAKEMTGYIKSNVLNQSAQAMLAQANKNSGNVLKLLQ</sequence>
<evidence type="ECO:0000256" key="2">
    <source>
        <dbReference type="ARBA" id="ARBA00020110"/>
    </source>
</evidence>
<comment type="similarity">
    <text evidence="1 4">Belongs to the bacterial flagellin family.</text>
</comment>
<organism evidence="8 9">
    <name type="scientific">Selenomonas ruminantium</name>
    <dbReference type="NCBI Taxonomy" id="971"/>
    <lineage>
        <taxon>Bacteria</taxon>
        <taxon>Bacillati</taxon>
        <taxon>Bacillota</taxon>
        <taxon>Negativicutes</taxon>
        <taxon>Selenomonadales</taxon>
        <taxon>Selenomonadaceae</taxon>
        <taxon>Selenomonas</taxon>
    </lineage>
</organism>
<dbReference type="InterPro" id="IPR042187">
    <property type="entry name" value="Flagellin_C_sub2"/>
</dbReference>
<keyword evidence="4" id="KW-0964">Secreted</keyword>
<keyword evidence="8" id="KW-0282">Flagellum</keyword>
<feature type="compositionally biased region" description="Polar residues" evidence="5">
    <location>
        <begin position="1"/>
        <end position="12"/>
    </location>
</feature>
<keyword evidence="8" id="KW-0966">Cell projection</keyword>
<dbReference type="Pfam" id="PF00700">
    <property type="entry name" value="Flagellin_C"/>
    <property type="match status" value="1"/>
</dbReference>
<dbReference type="GO" id="GO:0005576">
    <property type="term" value="C:extracellular region"/>
    <property type="evidence" value="ECO:0007669"/>
    <property type="project" value="UniProtKB-SubCell"/>
</dbReference>
<evidence type="ECO:0000259" key="6">
    <source>
        <dbReference type="Pfam" id="PF00669"/>
    </source>
</evidence>
<feature type="domain" description="Flagellin C-terminal" evidence="7">
    <location>
        <begin position="427"/>
        <end position="509"/>
    </location>
</feature>
<comment type="function">
    <text evidence="4">Flagellin is the subunit protein which polymerizes to form the filaments of bacterial flagella.</text>
</comment>
<accession>A0A1M6VRW6</accession>
<feature type="domain" description="Flagellin N-terminal" evidence="6">
    <location>
        <begin position="9"/>
        <end position="141"/>
    </location>
</feature>
<keyword evidence="8" id="KW-0969">Cilium</keyword>
<feature type="region of interest" description="Disordered" evidence="5">
    <location>
        <begin position="1"/>
        <end position="27"/>
    </location>
</feature>
<dbReference type="EMBL" id="FRBC01000020">
    <property type="protein sequence ID" value="SHK84095.1"/>
    <property type="molecule type" value="Genomic_DNA"/>
</dbReference>
<dbReference type="InterPro" id="IPR046358">
    <property type="entry name" value="Flagellin_C"/>
</dbReference>
<dbReference type="PRINTS" id="PR00207">
    <property type="entry name" value="FLAGELLIN"/>
</dbReference>
<dbReference type="OrthoDB" id="9796789at2"/>